<dbReference type="EMBL" id="KX349305">
    <property type="protein sequence ID" value="AOO14680.1"/>
    <property type="molecule type" value="Genomic_DNA"/>
</dbReference>
<dbReference type="Proteomes" id="UP000223288">
    <property type="component" value="Segment"/>
</dbReference>
<dbReference type="Proteomes" id="UP000223576">
    <property type="component" value="Segment"/>
</dbReference>
<name>A0A1D7SIE7_9CAUD</name>
<dbReference type="Proteomes" id="UP000224953">
    <property type="component" value="Genome"/>
</dbReference>
<evidence type="ECO:0000313" key="2">
    <source>
        <dbReference type="EMBL" id="AOO13380.1"/>
    </source>
</evidence>
<dbReference type="EMBL" id="KX349304">
    <property type="protein sequence ID" value="AOO14464.1"/>
    <property type="molecule type" value="Genomic_DNA"/>
</dbReference>
<dbReference type="EMBL" id="KX349300">
    <property type="protein sequence ID" value="AOO13596.1"/>
    <property type="molecule type" value="Genomic_DNA"/>
</dbReference>
<organism evidence="2 12">
    <name type="scientific">Cyanophage S-RIM14</name>
    <dbReference type="NCBI Taxonomy" id="1278423"/>
    <lineage>
        <taxon>Viruses</taxon>
        <taxon>Duplodnaviria</taxon>
        <taxon>Heunggongvirae</taxon>
        <taxon>Uroviricota</taxon>
        <taxon>Caudoviricetes</taxon>
        <taxon>Pantevenvirales</taxon>
        <taxon>Kyanoviridae</taxon>
        <taxon>Ahtivirus</taxon>
        <taxon>Ahtivirus sagseatwo</taxon>
    </lineage>
</organism>
<dbReference type="EMBL" id="KX349303">
    <property type="protein sequence ID" value="AOO14244.1"/>
    <property type="molecule type" value="Genomic_DNA"/>
</dbReference>
<dbReference type="Proteomes" id="UP000223981">
    <property type="component" value="Segment"/>
</dbReference>
<dbReference type="EMBL" id="KX349302">
    <property type="protein sequence ID" value="AOO14028.1"/>
    <property type="molecule type" value="Genomic_DNA"/>
</dbReference>
<evidence type="ECO:0000313" key="12">
    <source>
        <dbReference type="Proteomes" id="UP000226173"/>
    </source>
</evidence>
<evidence type="ECO:0000313" key="1">
    <source>
        <dbReference type="EMBL" id="AOO13164.1"/>
    </source>
</evidence>
<dbReference type="Proteomes" id="UP000225271">
    <property type="component" value="Segment"/>
</dbReference>
<evidence type="ECO:0000313" key="6">
    <source>
        <dbReference type="EMBL" id="AOO14244.1"/>
    </source>
</evidence>
<dbReference type="EMBL" id="KX349299">
    <property type="protein sequence ID" value="AOO13380.1"/>
    <property type="molecule type" value="Genomic_DNA"/>
</dbReference>
<dbReference type="EMBL" id="KX349301">
    <property type="protein sequence ID" value="AOO13812.1"/>
    <property type="molecule type" value="Genomic_DNA"/>
</dbReference>
<dbReference type="EMBL" id="KX349298">
    <property type="protein sequence ID" value="AOO13164.1"/>
    <property type="molecule type" value="Genomic_DNA"/>
</dbReference>
<evidence type="ECO:0000313" key="7">
    <source>
        <dbReference type="EMBL" id="AOO14464.1"/>
    </source>
</evidence>
<gene>
    <name evidence="1" type="ORF">LIS021110_050</name>
    <name evidence="2" type="ORF">LIS110610_050</name>
    <name evidence="3" type="ORF">Np111211_050</name>
    <name evidence="4" type="ORF">Np450711_050</name>
    <name evidence="5" type="ORF">RW030110_050</name>
    <name evidence="6" type="ORF">Sn110110_050</name>
    <name evidence="7" type="ORF">Sn180910_050</name>
    <name evidence="8" type="ORF">Sn230910_050</name>
    <name evidence="9" type="ORF">W1230910_050</name>
</gene>
<evidence type="ECO:0000313" key="10">
    <source>
        <dbReference type="Proteomes" id="UP000223288"/>
    </source>
</evidence>
<dbReference type="Proteomes" id="UP000226173">
    <property type="component" value="Segment"/>
</dbReference>
<sequence>MNGARLLKYSYTTMKFIFKSIDDDGTVTIKQSESVVLLDEAVDLASDFLRGCGYYFEQLEVVKEPPTEENSYDPDERRSVYLQETFDR</sequence>
<proteinExistence type="predicted"/>
<evidence type="ECO:0000313" key="5">
    <source>
        <dbReference type="EMBL" id="AOO14028.1"/>
    </source>
</evidence>
<dbReference type="Proteomes" id="UP000225808">
    <property type="component" value="Segment"/>
</dbReference>
<accession>A0A1D7SIE7</accession>
<evidence type="ECO:0000313" key="3">
    <source>
        <dbReference type="EMBL" id="AOO13596.1"/>
    </source>
</evidence>
<evidence type="ECO:0000313" key="8">
    <source>
        <dbReference type="EMBL" id="AOO14680.1"/>
    </source>
</evidence>
<evidence type="ECO:0000313" key="11">
    <source>
        <dbReference type="Proteomes" id="UP000223576"/>
    </source>
</evidence>
<protein>
    <submittedName>
        <fullName evidence="2">Uncharacterized protein</fullName>
    </submittedName>
</protein>
<dbReference type="Proteomes" id="UP000223711">
    <property type="component" value="Segment"/>
</dbReference>
<evidence type="ECO:0000313" key="9">
    <source>
        <dbReference type="EMBL" id="AOO14896.1"/>
    </source>
</evidence>
<dbReference type="EMBL" id="KX349306">
    <property type="protein sequence ID" value="AOO14896.1"/>
    <property type="molecule type" value="Genomic_DNA"/>
</dbReference>
<evidence type="ECO:0000313" key="4">
    <source>
        <dbReference type="EMBL" id="AOO13812.1"/>
    </source>
</evidence>
<dbReference type="Proteomes" id="UP000224257">
    <property type="component" value="Segment"/>
</dbReference>
<reference evidence="10 11" key="1">
    <citation type="journal article" date="2016" name="Environ. Microbiol.">
        <title>Genomic diversification of marine cyanophages into stable ecotypes.</title>
        <authorList>
            <person name="Marston M.F."/>
            <person name="Martiny J.B."/>
        </authorList>
    </citation>
    <scope>NUCLEOTIDE SEQUENCE [LARGE SCALE GENOMIC DNA]</scope>
    <source>
        <strain evidence="1">LIS_02_1110</strain>
        <strain evidence="2">LIS_22_0610</strain>
        <strain evidence="3">Np_11_1211</strain>
        <strain evidence="4">Np_45_0711</strain>
        <strain evidence="5">RW_03_0110</strain>
        <strain evidence="6">Sn_11_0110</strain>
        <strain evidence="7">Sn_18_0910</strain>
        <strain evidence="8">Sn_23_0910</strain>
        <strain evidence="9">W1_23_0910</strain>
    </source>
</reference>